<evidence type="ECO:0000259" key="11">
    <source>
        <dbReference type="Pfam" id="PF00696"/>
    </source>
</evidence>
<dbReference type="SUPFAM" id="SSF53633">
    <property type="entry name" value="Carbamate kinase-like"/>
    <property type="match status" value="1"/>
</dbReference>
<dbReference type="InterPro" id="IPR045865">
    <property type="entry name" value="ACT-like_dom_sf"/>
</dbReference>
<feature type="binding site" evidence="8">
    <location>
        <begin position="218"/>
        <end position="219"/>
    </location>
    <ligand>
        <name>ATP</name>
        <dbReference type="ChEBI" id="CHEBI:30616"/>
    </ligand>
</feature>
<dbReference type="Gene3D" id="3.40.1160.10">
    <property type="entry name" value="Acetylglutamate kinase-like"/>
    <property type="match status" value="1"/>
</dbReference>
<dbReference type="Pfam" id="PF00696">
    <property type="entry name" value="AA_kinase"/>
    <property type="match status" value="1"/>
</dbReference>
<comment type="pathway">
    <text evidence="10">Amino-acid biosynthesis; L-threonine biosynthesis; L-threonine from L-aspartate: step 1/5.</text>
</comment>
<dbReference type="CDD" id="cd04243">
    <property type="entry name" value="AAK_AK-HSDH-like"/>
    <property type="match status" value="1"/>
</dbReference>
<dbReference type="PATRIC" id="fig|927665.4.peg.430"/>
<dbReference type="UniPathway" id="UPA00050">
    <property type="reaction ID" value="UER00461"/>
</dbReference>
<dbReference type="SUPFAM" id="SSF55021">
    <property type="entry name" value="ACT-like"/>
    <property type="match status" value="2"/>
</dbReference>
<dbReference type="Proteomes" id="UP000033047">
    <property type="component" value="Unassembled WGS sequence"/>
</dbReference>
<dbReference type="InterPro" id="IPR001048">
    <property type="entry name" value="Asp/Glu/Uridylate_kinase"/>
</dbReference>
<dbReference type="InterPro" id="IPR036393">
    <property type="entry name" value="AceGlu_kinase-like_sf"/>
</dbReference>
<evidence type="ECO:0000256" key="9">
    <source>
        <dbReference type="RuleBase" id="RU003448"/>
    </source>
</evidence>
<evidence type="ECO:0000256" key="10">
    <source>
        <dbReference type="RuleBase" id="RU004249"/>
    </source>
</evidence>
<keyword evidence="3 9" id="KW-0808">Transferase</keyword>
<feature type="domain" description="Aspartokinase ACT" evidence="12">
    <location>
        <begin position="377"/>
        <end position="434"/>
    </location>
</feature>
<dbReference type="PANTHER" id="PTHR21499:SF59">
    <property type="entry name" value="ASPARTOKINASE"/>
    <property type="match status" value="1"/>
</dbReference>
<keyword evidence="10" id="KW-0028">Amino-acid biosynthesis</keyword>
<accession>A0A0F5JRZ9</accession>
<dbReference type="Gene3D" id="3.30.70.260">
    <property type="match status" value="2"/>
</dbReference>
<dbReference type="InterPro" id="IPR001341">
    <property type="entry name" value="Asp_kinase"/>
</dbReference>
<dbReference type="UniPathway" id="UPA00034">
    <property type="reaction ID" value="UER00015"/>
</dbReference>
<evidence type="ECO:0000256" key="1">
    <source>
        <dbReference type="ARBA" id="ARBA00004766"/>
    </source>
</evidence>
<dbReference type="UniPathway" id="UPA00051">
    <property type="reaction ID" value="UER00462"/>
</dbReference>
<dbReference type="EMBL" id="AQHV01000001">
    <property type="protein sequence ID" value="KKB60152.1"/>
    <property type="molecule type" value="Genomic_DNA"/>
</dbReference>
<dbReference type="HOGENOM" id="CLU_009116_6_0_10"/>
<evidence type="ECO:0000256" key="3">
    <source>
        <dbReference type="ARBA" id="ARBA00022679"/>
    </source>
</evidence>
<feature type="binding site" evidence="8">
    <location>
        <position position="229"/>
    </location>
    <ligand>
        <name>ATP</name>
        <dbReference type="ChEBI" id="CHEBI:30616"/>
    </ligand>
</feature>
<protein>
    <recommendedName>
        <fullName evidence="9">Aspartokinase</fullName>
        <ecNumber evidence="9">2.7.2.4</ecNumber>
    </recommendedName>
</protein>
<comment type="catalytic activity">
    <reaction evidence="7 9">
        <text>L-aspartate + ATP = 4-phospho-L-aspartate + ADP</text>
        <dbReference type="Rhea" id="RHEA:23776"/>
        <dbReference type="ChEBI" id="CHEBI:29991"/>
        <dbReference type="ChEBI" id="CHEBI:30616"/>
        <dbReference type="ChEBI" id="CHEBI:57535"/>
        <dbReference type="ChEBI" id="CHEBI:456216"/>
        <dbReference type="EC" id="2.7.2.4"/>
    </reaction>
</comment>
<dbReference type="RefSeq" id="WP_007657450.1">
    <property type="nucleotide sequence ID" value="NZ_KQ033912.1"/>
</dbReference>
<dbReference type="EC" id="2.7.2.4" evidence="9"/>
<dbReference type="GO" id="GO:0005829">
    <property type="term" value="C:cytosol"/>
    <property type="evidence" value="ECO:0007669"/>
    <property type="project" value="TreeGrafter"/>
</dbReference>
<feature type="domain" description="Aspartate/glutamate/uridylate kinase" evidence="11">
    <location>
        <begin position="2"/>
        <end position="275"/>
    </location>
</feature>
<sequence length="438" mass="48956">MKILKFGGTSVGSAQRMKDVAKLICTGDRNIVVLSAMSGTTNSLVEISDYLYKKNPDGANEIINKLAQKYYGHIEELYSTDEYKQKAKELVKSHFDYIRTFTKDLFTLFEEKVVLAQGELISTGMMNLYLNETGVKSVLLPALEYMRTDKNAEPDPVYIKERLVKLLNEHKDAELYITQGYICRNAYGEIDNLQRGGSDYSASLIGAALNADEIQIWTDIDGMHNNDPRIVDKTSPVRNLHFEEAAELAYFGAKILHPTCILPAKLNNIPVRLLNTMQPDAPGTLISNNTEKGKIKAVAAKDNITSIKIKSGRMLLATGFLRKVFETFENYQTPIDMVTTSEVGVSVTIDNRKHLEEIVDDLKKYGTVTVDEDMVIVCVVGDLEWDNVGFEARIVQAMKDVPVRMISYGGSNYNVSLLVKATDKVKALQALSDHLFNN</sequence>
<name>A0A0F5JRZ9_9BACT</name>
<comment type="pathway">
    <text evidence="1 10">Amino-acid biosynthesis; L-lysine biosynthesis via DAP pathway; (S)-tetrahydrodipicolinate from L-aspartate: step 1/4.</text>
</comment>
<keyword evidence="4 8" id="KW-0547">Nucleotide-binding</keyword>
<comment type="caution">
    <text evidence="13">The sequence shown here is derived from an EMBL/GenBank/DDBJ whole genome shotgun (WGS) entry which is preliminary data.</text>
</comment>
<evidence type="ECO:0000256" key="7">
    <source>
        <dbReference type="ARBA" id="ARBA00047872"/>
    </source>
</evidence>
<dbReference type="GeneID" id="69981642"/>
<evidence type="ECO:0000259" key="12">
    <source>
        <dbReference type="Pfam" id="PF22468"/>
    </source>
</evidence>
<dbReference type="GO" id="GO:0005524">
    <property type="term" value="F:ATP binding"/>
    <property type="evidence" value="ECO:0007669"/>
    <property type="project" value="UniProtKB-KW"/>
</dbReference>
<dbReference type="CDD" id="cd04912">
    <property type="entry name" value="ACT_AKiii-LysC-EC-like_1"/>
    <property type="match status" value="1"/>
</dbReference>
<keyword evidence="6 8" id="KW-0067">ATP-binding</keyword>
<dbReference type="PANTHER" id="PTHR21499">
    <property type="entry name" value="ASPARTATE KINASE"/>
    <property type="match status" value="1"/>
</dbReference>
<dbReference type="GO" id="GO:0004072">
    <property type="term" value="F:aspartate kinase activity"/>
    <property type="evidence" value="ECO:0007669"/>
    <property type="project" value="UniProtKB-EC"/>
</dbReference>
<evidence type="ECO:0000256" key="2">
    <source>
        <dbReference type="ARBA" id="ARBA00010122"/>
    </source>
</evidence>
<feature type="binding site" evidence="8">
    <location>
        <position position="41"/>
    </location>
    <ligand>
        <name>substrate</name>
    </ligand>
</feature>
<proteinExistence type="inferred from homology"/>
<dbReference type="InterPro" id="IPR018042">
    <property type="entry name" value="Aspartate_kinase_CS"/>
</dbReference>
<evidence type="ECO:0000313" key="13">
    <source>
        <dbReference type="EMBL" id="KKB60152.1"/>
    </source>
</evidence>
<dbReference type="NCBIfam" id="TIGR00657">
    <property type="entry name" value="asp_kinases"/>
    <property type="match status" value="1"/>
</dbReference>
<reference evidence="13 14" key="1">
    <citation type="submission" date="2013-04" db="EMBL/GenBank/DDBJ databases">
        <title>The Genome Sequence of Parabacteroides goldsteinii DSM 19448.</title>
        <authorList>
            <consortium name="The Broad Institute Genomics Platform"/>
            <person name="Earl A."/>
            <person name="Ward D."/>
            <person name="Feldgarden M."/>
            <person name="Gevers D."/>
            <person name="Martens E."/>
            <person name="Sakamoto M."/>
            <person name="Benno Y."/>
            <person name="Song Y."/>
            <person name="Liu C."/>
            <person name="Lee J."/>
            <person name="Bolanos M."/>
            <person name="Vaisanen M.L."/>
            <person name="Finegold S.M."/>
            <person name="Walker B."/>
            <person name="Young S."/>
            <person name="Zeng Q."/>
            <person name="Gargeya S."/>
            <person name="Fitzgerald M."/>
            <person name="Haas B."/>
            <person name="Abouelleil A."/>
            <person name="Allen A.W."/>
            <person name="Alvarado L."/>
            <person name="Arachchi H.M."/>
            <person name="Berlin A.M."/>
            <person name="Chapman S.B."/>
            <person name="Gainer-Dewar J."/>
            <person name="Goldberg J."/>
            <person name="Griggs A."/>
            <person name="Gujja S."/>
            <person name="Hansen M."/>
            <person name="Howarth C."/>
            <person name="Imamovic A."/>
            <person name="Ireland A."/>
            <person name="Larimer J."/>
            <person name="McCowan C."/>
            <person name="Murphy C."/>
            <person name="Pearson M."/>
            <person name="Poon T.W."/>
            <person name="Priest M."/>
            <person name="Roberts A."/>
            <person name="Saif S."/>
            <person name="Shea T."/>
            <person name="Sisk P."/>
            <person name="Sykes S."/>
            <person name="Wortman J."/>
            <person name="Nusbaum C."/>
            <person name="Birren B."/>
        </authorList>
    </citation>
    <scope>NUCLEOTIDE SEQUENCE [LARGE SCALE GENOMIC DNA]</scope>
    <source>
        <strain evidence="13 14">DSM 19448</strain>
    </source>
</reference>
<gene>
    <name evidence="13" type="ORF">HMPREF1535_00428</name>
</gene>
<feature type="binding site" evidence="8">
    <location>
        <begin position="5"/>
        <end position="8"/>
    </location>
    <ligand>
        <name>ATP</name>
        <dbReference type="ChEBI" id="CHEBI:30616"/>
    </ligand>
</feature>
<evidence type="ECO:0000313" key="14">
    <source>
        <dbReference type="Proteomes" id="UP000033047"/>
    </source>
</evidence>
<organism evidence="13 14">
    <name type="scientific">Parabacteroides goldsteinii DSM 19448 = WAL 12034</name>
    <dbReference type="NCBI Taxonomy" id="927665"/>
    <lineage>
        <taxon>Bacteria</taxon>
        <taxon>Pseudomonadati</taxon>
        <taxon>Bacteroidota</taxon>
        <taxon>Bacteroidia</taxon>
        <taxon>Bacteroidales</taxon>
        <taxon>Tannerellaceae</taxon>
        <taxon>Parabacteroides</taxon>
    </lineage>
</organism>
<dbReference type="GO" id="GO:0009088">
    <property type="term" value="P:threonine biosynthetic process"/>
    <property type="evidence" value="ECO:0007669"/>
    <property type="project" value="UniProtKB-UniPathway"/>
</dbReference>
<evidence type="ECO:0000256" key="4">
    <source>
        <dbReference type="ARBA" id="ARBA00022741"/>
    </source>
</evidence>
<evidence type="ECO:0000256" key="5">
    <source>
        <dbReference type="ARBA" id="ARBA00022777"/>
    </source>
</evidence>
<comment type="pathway">
    <text evidence="10">Amino-acid biosynthesis; L-methionine biosynthesis via de novo pathway; L-homoserine from L-aspartate: step 1/3.</text>
</comment>
<dbReference type="GO" id="GO:0009089">
    <property type="term" value="P:lysine biosynthetic process via diaminopimelate"/>
    <property type="evidence" value="ECO:0007669"/>
    <property type="project" value="UniProtKB-UniPathway"/>
</dbReference>
<feature type="binding site" evidence="8">
    <location>
        <position position="119"/>
    </location>
    <ligand>
        <name>substrate</name>
    </ligand>
</feature>
<dbReference type="PIRSF" id="PIRSF000726">
    <property type="entry name" value="Asp_kin"/>
    <property type="match status" value="1"/>
</dbReference>
<comment type="similarity">
    <text evidence="2 9">Belongs to the aspartokinase family.</text>
</comment>
<evidence type="ECO:0000256" key="8">
    <source>
        <dbReference type="PIRSR" id="PIRSR000726-1"/>
    </source>
</evidence>
<evidence type="ECO:0000256" key="6">
    <source>
        <dbReference type="ARBA" id="ARBA00022840"/>
    </source>
</evidence>
<dbReference type="STRING" id="927665.HMPREF1535_00428"/>
<keyword evidence="5 9" id="KW-0418">Kinase</keyword>
<dbReference type="AlphaFoldDB" id="A0A0F5JRZ9"/>
<dbReference type="Pfam" id="PF22468">
    <property type="entry name" value="ACT_9"/>
    <property type="match status" value="1"/>
</dbReference>
<dbReference type="InterPro" id="IPR005260">
    <property type="entry name" value="Asp_kin_monofn"/>
</dbReference>
<dbReference type="PROSITE" id="PS00324">
    <property type="entry name" value="ASPARTOKINASE"/>
    <property type="match status" value="1"/>
</dbReference>
<dbReference type="InterPro" id="IPR054352">
    <property type="entry name" value="ACT_Aspartokinase"/>
</dbReference>
<dbReference type="GO" id="GO:0009090">
    <property type="term" value="P:homoserine biosynthetic process"/>
    <property type="evidence" value="ECO:0007669"/>
    <property type="project" value="TreeGrafter"/>
</dbReference>